<comment type="caution">
    <text evidence="1">The sequence shown here is derived from an EMBL/GenBank/DDBJ whole genome shotgun (WGS) entry which is preliminary data.</text>
</comment>
<dbReference type="InterPro" id="IPR011013">
    <property type="entry name" value="Gal_mutarotase_sf_dom"/>
</dbReference>
<evidence type="ECO:0000313" key="2">
    <source>
        <dbReference type="Proteomes" id="UP001241758"/>
    </source>
</evidence>
<dbReference type="InterPro" id="IPR037480">
    <property type="entry name" value="YihR-like"/>
</dbReference>
<dbReference type="InterPro" id="IPR014718">
    <property type="entry name" value="GH-type_carb-bd"/>
</dbReference>
<dbReference type="CDD" id="cd09022">
    <property type="entry name" value="Aldose_epim_Ec_YihR"/>
    <property type="match status" value="1"/>
</dbReference>
<name>A0ABT6WLB6_9ACTN</name>
<dbReference type="RefSeq" id="WP_282761347.1">
    <property type="nucleotide sequence ID" value="NZ_JASCTH010000011.1"/>
</dbReference>
<reference evidence="1 2" key="1">
    <citation type="submission" date="2023-05" db="EMBL/GenBank/DDBJ databases">
        <title>Actinoplanes sp. NEAU-A12 genome sequencing.</title>
        <authorList>
            <person name="Wang Z.-S."/>
        </authorList>
    </citation>
    <scope>NUCLEOTIDE SEQUENCE [LARGE SCALE GENOMIC DNA]</scope>
    <source>
        <strain evidence="1 2">NEAU-A12</strain>
    </source>
</reference>
<dbReference type="InterPro" id="IPR008183">
    <property type="entry name" value="Aldose_1/G6P_1-epimerase"/>
</dbReference>
<dbReference type="PANTHER" id="PTHR10091">
    <property type="entry name" value="ALDOSE-1-EPIMERASE"/>
    <property type="match status" value="1"/>
</dbReference>
<proteinExistence type="predicted"/>
<gene>
    <name evidence="1" type="ORF">QLQ12_18090</name>
</gene>
<dbReference type="PANTHER" id="PTHR10091:SF0">
    <property type="entry name" value="GALACTOSE MUTAROTASE"/>
    <property type="match status" value="1"/>
</dbReference>
<dbReference type="Gene3D" id="2.70.98.10">
    <property type="match status" value="1"/>
</dbReference>
<dbReference type="SUPFAM" id="SSF74650">
    <property type="entry name" value="Galactose mutarotase-like"/>
    <property type="match status" value="1"/>
</dbReference>
<sequence>MSTEAAARSGVQWSIEADGHRAVLAEVGGTLRVYSVDGADVLDGFGTDEIAPGSAGQILAPWPNRIRDGQYEFEGESYQLALTEPPKRTAIHGLVNWSRWRLAEQAADAVVLEYELPAQVGYPWSLLLRARWSVSADGLRCDQEVVNTSGSNAPWGYSVHPYLRLPGVSVEDTVLHVPAKSRIQADARLLPIGATKVAGSEFDFSEPRRIGDLVLDTTFGDIDFDADGITAVTLADAGAGSRIVVWADEKFRYWQVFTADTLHGERFRRSIAVEPMTCPADSFRTGRDLVVLAPGETWAASWGVRVQVG</sequence>
<organism evidence="1 2">
    <name type="scientific">Actinoplanes sandaracinus</name>
    <dbReference type="NCBI Taxonomy" id="3045177"/>
    <lineage>
        <taxon>Bacteria</taxon>
        <taxon>Bacillati</taxon>
        <taxon>Actinomycetota</taxon>
        <taxon>Actinomycetes</taxon>
        <taxon>Micromonosporales</taxon>
        <taxon>Micromonosporaceae</taxon>
        <taxon>Actinoplanes</taxon>
    </lineage>
</organism>
<keyword evidence="2" id="KW-1185">Reference proteome</keyword>
<dbReference type="Pfam" id="PF01263">
    <property type="entry name" value="Aldose_epim"/>
    <property type="match status" value="1"/>
</dbReference>
<dbReference type="EMBL" id="JASCTH010000011">
    <property type="protein sequence ID" value="MDI6100524.1"/>
    <property type="molecule type" value="Genomic_DNA"/>
</dbReference>
<accession>A0ABT6WLB6</accession>
<protein>
    <submittedName>
        <fullName evidence="1">Aldose 1-epimerase family protein</fullName>
    </submittedName>
</protein>
<evidence type="ECO:0000313" key="1">
    <source>
        <dbReference type="EMBL" id="MDI6100524.1"/>
    </source>
</evidence>
<dbReference type="Proteomes" id="UP001241758">
    <property type="component" value="Unassembled WGS sequence"/>
</dbReference>